<dbReference type="RefSeq" id="WP_227181967.1">
    <property type="nucleotide sequence ID" value="NZ_JAJBZT010000012.1"/>
</dbReference>
<gene>
    <name evidence="2" type="ORF">LIN78_16430</name>
</gene>
<proteinExistence type="predicted"/>
<protein>
    <submittedName>
        <fullName evidence="2">Uncharacterized protein</fullName>
    </submittedName>
</protein>
<keyword evidence="1" id="KW-0472">Membrane</keyword>
<feature type="transmembrane region" description="Helical" evidence="1">
    <location>
        <begin position="6"/>
        <end position="29"/>
    </location>
</feature>
<dbReference type="EMBL" id="JAJBZT010000012">
    <property type="protein sequence ID" value="MCB6185136.1"/>
    <property type="molecule type" value="Genomic_DNA"/>
</dbReference>
<comment type="caution">
    <text evidence="2">The sequence shown here is derived from an EMBL/GenBank/DDBJ whole genome shotgun (WGS) entry which is preliminary data.</text>
</comment>
<reference evidence="2" key="1">
    <citation type="submission" date="2021-10" db="EMBL/GenBank/DDBJ databases">
        <title>The complete genome sequence of Leeia sp. TBRC 13508.</title>
        <authorList>
            <person name="Charoenyingcharoen P."/>
            <person name="Yukphan P."/>
        </authorList>
    </citation>
    <scope>NUCLEOTIDE SEQUENCE</scope>
    <source>
        <strain evidence="2">TBRC 13508</strain>
    </source>
</reference>
<evidence type="ECO:0000313" key="2">
    <source>
        <dbReference type="EMBL" id="MCB6185136.1"/>
    </source>
</evidence>
<accession>A0ABS8DA96</accession>
<dbReference type="Proteomes" id="UP001165395">
    <property type="component" value="Unassembled WGS sequence"/>
</dbReference>
<keyword evidence="3" id="KW-1185">Reference proteome</keyword>
<evidence type="ECO:0000313" key="3">
    <source>
        <dbReference type="Proteomes" id="UP001165395"/>
    </source>
</evidence>
<keyword evidence="1" id="KW-0812">Transmembrane</keyword>
<keyword evidence="1" id="KW-1133">Transmembrane helix</keyword>
<name>A0ABS8DA96_9NEIS</name>
<evidence type="ECO:0000256" key="1">
    <source>
        <dbReference type="SAM" id="Phobius"/>
    </source>
</evidence>
<organism evidence="2 3">
    <name type="scientific">Leeia speluncae</name>
    <dbReference type="NCBI Taxonomy" id="2884804"/>
    <lineage>
        <taxon>Bacteria</taxon>
        <taxon>Pseudomonadati</taxon>
        <taxon>Pseudomonadota</taxon>
        <taxon>Betaproteobacteria</taxon>
        <taxon>Neisseriales</taxon>
        <taxon>Leeiaceae</taxon>
        <taxon>Leeia</taxon>
    </lineage>
</organism>
<sequence>MWFFDWVAGLFGIARGELFIYLGLGLFGLSFLNGDSDDWEDEGNSVDKAVDRQNFEQNNYYK</sequence>